<proteinExistence type="predicted"/>
<dbReference type="WBParaSite" id="L893_g31785.t1">
    <property type="protein sequence ID" value="L893_g31785.t1"/>
    <property type="gene ID" value="L893_g31785"/>
</dbReference>
<name>A0A1I8A125_9BILA</name>
<keyword evidence="2" id="KW-1185">Reference proteome</keyword>
<reference evidence="3" key="1">
    <citation type="submission" date="2016-11" db="UniProtKB">
        <authorList>
            <consortium name="WormBaseParasite"/>
        </authorList>
    </citation>
    <scope>IDENTIFICATION</scope>
</reference>
<evidence type="ECO:0000313" key="3">
    <source>
        <dbReference type="WBParaSite" id="L893_g31785.t1"/>
    </source>
</evidence>
<sequence>MRIFYPSGYNGQPEEERRLLEAAEDHTSKLIPMNQWIRGPRVDLGADPTEGMNRRPGEPPGSVSRKLKYFLNSRPPPDIAVHQLLLRHRIGSVVPGKVCTYGALSSPLNLVVSLETRQSVKCHKSDFLSAEQRATSPKKISYLRVDGIAQAGSMNMTNFLYSRHHRAHNLSANMGYECISKCMIREQSVSSFALRKPVRFCFQRGRQRAFFRYIDDVVQFTLFT</sequence>
<evidence type="ECO:0000313" key="2">
    <source>
        <dbReference type="Proteomes" id="UP000095287"/>
    </source>
</evidence>
<organism evidence="2 3">
    <name type="scientific">Steinernema glaseri</name>
    <dbReference type="NCBI Taxonomy" id="37863"/>
    <lineage>
        <taxon>Eukaryota</taxon>
        <taxon>Metazoa</taxon>
        <taxon>Ecdysozoa</taxon>
        <taxon>Nematoda</taxon>
        <taxon>Chromadorea</taxon>
        <taxon>Rhabditida</taxon>
        <taxon>Tylenchina</taxon>
        <taxon>Panagrolaimomorpha</taxon>
        <taxon>Strongyloidoidea</taxon>
        <taxon>Steinernematidae</taxon>
        <taxon>Steinernema</taxon>
    </lineage>
</organism>
<feature type="region of interest" description="Disordered" evidence="1">
    <location>
        <begin position="43"/>
        <end position="62"/>
    </location>
</feature>
<accession>A0A1I8A125</accession>
<protein>
    <submittedName>
        <fullName evidence="3">Uncharacterized protein</fullName>
    </submittedName>
</protein>
<dbReference type="AlphaFoldDB" id="A0A1I8A125"/>
<evidence type="ECO:0000256" key="1">
    <source>
        <dbReference type="SAM" id="MobiDB-lite"/>
    </source>
</evidence>
<dbReference type="Proteomes" id="UP000095287">
    <property type="component" value="Unplaced"/>
</dbReference>